<dbReference type="CDD" id="cd09917">
    <property type="entry name" value="F-box_SF"/>
    <property type="match status" value="1"/>
</dbReference>
<dbReference type="Proteomes" id="UP000177622">
    <property type="component" value="Unassembled WGS sequence"/>
</dbReference>
<accession>A0A1F5LHW6</accession>
<dbReference type="RefSeq" id="XP_022488096.1">
    <property type="nucleotide sequence ID" value="XM_022631993.1"/>
</dbReference>
<dbReference type="InterPro" id="IPR001810">
    <property type="entry name" value="F-box_dom"/>
</dbReference>
<organism evidence="4 5">
    <name type="scientific">Penicillium arizonense</name>
    <dbReference type="NCBI Taxonomy" id="1835702"/>
    <lineage>
        <taxon>Eukaryota</taxon>
        <taxon>Fungi</taxon>
        <taxon>Dikarya</taxon>
        <taxon>Ascomycota</taxon>
        <taxon>Pezizomycotina</taxon>
        <taxon>Eurotiomycetes</taxon>
        <taxon>Eurotiomycetidae</taxon>
        <taxon>Eurotiales</taxon>
        <taxon>Aspergillaceae</taxon>
        <taxon>Penicillium</taxon>
    </lineage>
</organism>
<proteinExistence type="predicted"/>
<protein>
    <submittedName>
        <fullName evidence="4">Uncharacterized protein</fullName>
    </submittedName>
</protein>
<dbReference type="AlphaFoldDB" id="A0A1F5LHW6"/>
<keyword evidence="5" id="KW-1185">Reference proteome</keyword>
<comment type="caution">
    <text evidence="4">The sequence shown here is derived from an EMBL/GenBank/DDBJ whole genome shotgun (WGS) entry which is preliminary data.</text>
</comment>
<dbReference type="GeneID" id="34576727"/>
<evidence type="ECO:0000259" key="3">
    <source>
        <dbReference type="Pfam" id="PF20183"/>
    </source>
</evidence>
<gene>
    <name evidence="4" type="ORF">PENARI_c009G09531</name>
</gene>
<evidence type="ECO:0000256" key="1">
    <source>
        <dbReference type="SAM" id="SignalP"/>
    </source>
</evidence>
<dbReference type="Pfam" id="PF12937">
    <property type="entry name" value="F-box-like"/>
    <property type="match status" value="1"/>
</dbReference>
<reference evidence="4 5" key="1">
    <citation type="journal article" date="2016" name="Sci. Rep.">
        <title>Penicillium arizonense, a new, genome sequenced fungal species, reveals a high chemical diversity in secreted metabolites.</title>
        <authorList>
            <person name="Grijseels S."/>
            <person name="Nielsen J.C."/>
            <person name="Randelovic M."/>
            <person name="Nielsen J."/>
            <person name="Nielsen K.F."/>
            <person name="Workman M."/>
            <person name="Frisvad J.C."/>
        </authorList>
    </citation>
    <scope>NUCLEOTIDE SEQUENCE [LARGE SCALE GENOMIC DNA]</scope>
    <source>
        <strain evidence="4 5">CBS 141311</strain>
    </source>
</reference>
<dbReference type="SUPFAM" id="SSF81383">
    <property type="entry name" value="F-box domain"/>
    <property type="match status" value="1"/>
</dbReference>
<evidence type="ECO:0000259" key="2">
    <source>
        <dbReference type="Pfam" id="PF12937"/>
    </source>
</evidence>
<sequence length="422" mass="48373">MARSLPLEALLHIFSFLTDDIVSCAGVCREWQVAAERTTFSTLLANSSNLEDLRRIVGRTSTPWRPSFVRKLDFKCILPAYGVHARSRFEDENDRSSNDKAFTQSVTSLFKVLSSWSDDDRCKLELVIYARSPGDVESEPDWAKRKIRMQKHQAFPDEDLLWARYGSSYLHLTEEAHLSTAKCVVELQVHGSFPYRELSPRSVSEILEIVDLTPIMIGPELFWPASASKNIPYWPNLTKINVRYASATPSGTWLFERDPRWRDVSPGRYHTPTWNEGDPPGEKNINQFRTMPNRELNELYLAAGRAAQQMPRLRTMILWADIRCSGDGLEEVINAISDHWFQYTSSSARATWVCTSEFHVAPEVREVWDAVAKSHGQSHITIENLGFHVGPYESASPTEYYDDEHGFDEDFKKEYGCFSWDS</sequence>
<dbReference type="InterPro" id="IPR036047">
    <property type="entry name" value="F-box-like_dom_sf"/>
</dbReference>
<feature type="signal peptide" evidence="1">
    <location>
        <begin position="1"/>
        <end position="24"/>
    </location>
</feature>
<name>A0A1F5LHW6_PENAI</name>
<evidence type="ECO:0000313" key="5">
    <source>
        <dbReference type="Proteomes" id="UP000177622"/>
    </source>
</evidence>
<dbReference type="Gene3D" id="1.20.1280.50">
    <property type="match status" value="1"/>
</dbReference>
<feature type="domain" description="F-box" evidence="2">
    <location>
        <begin position="4"/>
        <end position="38"/>
    </location>
</feature>
<dbReference type="STRING" id="1835702.A0A1F5LHW6"/>
<feature type="domain" description="DUF6546" evidence="3">
    <location>
        <begin position="292"/>
        <end position="383"/>
    </location>
</feature>
<evidence type="ECO:0000313" key="4">
    <source>
        <dbReference type="EMBL" id="OGE52656.1"/>
    </source>
</evidence>
<dbReference type="OrthoDB" id="4802432at2759"/>
<dbReference type="EMBL" id="LXJU01000009">
    <property type="protein sequence ID" value="OGE52656.1"/>
    <property type="molecule type" value="Genomic_DNA"/>
</dbReference>
<dbReference type="Pfam" id="PF20183">
    <property type="entry name" value="DUF6546"/>
    <property type="match status" value="1"/>
</dbReference>
<dbReference type="InterPro" id="IPR046676">
    <property type="entry name" value="DUF6546"/>
</dbReference>
<feature type="chain" id="PRO_5009519615" evidence="1">
    <location>
        <begin position="25"/>
        <end position="422"/>
    </location>
</feature>
<keyword evidence="1" id="KW-0732">Signal</keyword>